<dbReference type="Gene3D" id="1.25.40.10">
    <property type="entry name" value="Tetratricopeptide repeat domain"/>
    <property type="match status" value="1"/>
</dbReference>
<dbReference type="Pfam" id="PF03412">
    <property type="entry name" value="Peptidase_C39"/>
    <property type="match status" value="1"/>
</dbReference>
<dbReference type="PROSITE" id="PS51257">
    <property type="entry name" value="PROKAR_LIPOPROTEIN"/>
    <property type="match status" value="1"/>
</dbReference>
<dbReference type="NCBIfam" id="TIGR01643">
    <property type="entry name" value="YD_repeat_2x"/>
    <property type="match status" value="1"/>
</dbReference>
<feature type="region of interest" description="Disordered" evidence="2">
    <location>
        <begin position="378"/>
        <end position="398"/>
    </location>
</feature>
<evidence type="ECO:0000313" key="5">
    <source>
        <dbReference type="Proteomes" id="UP000093523"/>
    </source>
</evidence>
<evidence type="ECO:0000259" key="3">
    <source>
        <dbReference type="PROSITE" id="PS50990"/>
    </source>
</evidence>
<proteinExistence type="predicted"/>
<dbReference type="RefSeq" id="WP_065609567.1">
    <property type="nucleotide sequence ID" value="NZ_CAWMPN010000004.1"/>
</dbReference>
<gene>
    <name evidence="4" type="ORF">A6E04_03990</name>
</gene>
<keyword evidence="1" id="KW-0677">Repeat</keyword>
<comment type="caution">
    <text evidence="4">The sequence shown here is derived from an EMBL/GenBank/DDBJ whole genome shotgun (WGS) entry which is preliminary data.</text>
</comment>
<dbReference type="InterPro" id="IPR006530">
    <property type="entry name" value="YD"/>
</dbReference>
<dbReference type="EMBL" id="MAJU01000004">
    <property type="protein sequence ID" value="OCH23071.1"/>
    <property type="molecule type" value="Genomic_DNA"/>
</dbReference>
<name>A0A1B9P3J8_ALILO</name>
<dbReference type="PANTHER" id="PTHR32305">
    <property type="match status" value="1"/>
</dbReference>
<organism evidence="4 5">
    <name type="scientific">Aliivibrio logei</name>
    <name type="common">Vibrio logei</name>
    <dbReference type="NCBI Taxonomy" id="688"/>
    <lineage>
        <taxon>Bacteria</taxon>
        <taxon>Pseudomonadati</taxon>
        <taxon>Pseudomonadota</taxon>
        <taxon>Gammaproteobacteria</taxon>
        <taxon>Vibrionales</taxon>
        <taxon>Vibrionaceae</taxon>
        <taxon>Aliivibrio</taxon>
    </lineage>
</organism>
<dbReference type="Proteomes" id="UP000093523">
    <property type="component" value="Unassembled WGS sequence"/>
</dbReference>
<reference evidence="4 5" key="1">
    <citation type="submission" date="2016-06" db="EMBL/GenBank/DDBJ databases">
        <authorList>
            <person name="Kjaerup R.B."/>
            <person name="Dalgaard T.S."/>
            <person name="Juul-Madsen H.R."/>
        </authorList>
    </citation>
    <scope>NUCLEOTIDE SEQUENCE [LARGE SCALE GENOMIC DNA]</scope>
    <source>
        <strain evidence="4 5">1S159</strain>
    </source>
</reference>
<dbReference type="GO" id="GO:0006508">
    <property type="term" value="P:proteolysis"/>
    <property type="evidence" value="ECO:0007669"/>
    <property type="project" value="InterPro"/>
</dbReference>
<dbReference type="STRING" id="688.A6E04_03990"/>
<dbReference type="SUPFAM" id="SSF48452">
    <property type="entry name" value="TPR-like"/>
    <property type="match status" value="1"/>
</dbReference>
<evidence type="ECO:0000256" key="1">
    <source>
        <dbReference type="ARBA" id="ARBA00022737"/>
    </source>
</evidence>
<dbReference type="PANTHER" id="PTHR32305:SF15">
    <property type="entry name" value="PROTEIN RHSA-RELATED"/>
    <property type="match status" value="1"/>
</dbReference>
<dbReference type="InterPro" id="IPR011990">
    <property type="entry name" value="TPR-like_helical_dom_sf"/>
</dbReference>
<dbReference type="Gene3D" id="2.180.10.10">
    <property type="entry name" value="RHS repeat-associated core"/>
    <property type="match status" value="3"/>
</dbReference>
<evidence type="ECO:0000313" key="4">
    <source>
        <dbReference type="EMBL" id="OCH23071.1"/>
    </source>
</evidence>
<dbReference type="InterPro" id="IPR050708">
    <property type="entry name" value="T6SS_VgrG/RHS"/>
</dbReference>
<dbReference type="Pfam" id="PF25023">
    <property type="entry name" value="TEN_YD-shell"/>
    <property type="match status" value="3"/>
</dbReference>
<protein>
    <recommendedName>
        <fullName evidence="3">Peptidase C39 domain-containing protein</fullName>
    </recommendedName>
</protein>
<dbReference type="InterPro" id="IPR022385">
    <property type="entry name" value="Rhs_assc_core"/>
</dbReference>
<feature type="domain" description="Peptidase C39" evidence="3">
    <location>
        <begin position="219"/>
        <end position="346"/>
    </location>
</feature>
<dbReference type="PROSITE" id="PS50990">
    <property type="entry name" value="PEPTIDASE_C39"/>
    <property type="match status" value="1"/>
</dbReference>
<dbReference type="Gene3D" id="3.90.70.10">
    <property type="entry name" value="Cysteine proteinases"/>
    <property type="match status" value="1"/>
</dbReference>
<dbReference type="GO" id="GO:0016020">
    <property type="term" value="C:membrane"/>
    <property type="evidence" value="ECO:0007669"/>
    <property type="project" value="InterPro"/>
</dbReference>
<dbReference type="OrthoDB" id="9816400at2"/>
<dbReference type="GO" id="GO:0008233">
    <property type="term" value="F:peptidase activity"/>
    <property type="evidence" value="ECO:0007669"/>
    <property type="project" value="InterPro"/>
</dbReference>
<dbReference type="InterPro" id="IPR056823">
    <property type="entry name" value="TEN-like_YD-shell"/>
</dbReference>
<sequence length="1535" mass="175069">MRKYGIVFWLVIVAVLLTGCRSEKKLLNIKQVSPTLIEMDLNETPTHEQLSAAGQLGGVLVPTKPVMDKVRPSSFDVFSHFSDDEKERKLFGQAIQNWNKHSYSDAVNKFDNFRQKFPHSAWTSEATLHMACNARFTGQYTTANILFNEIIEQNKDSDYIGARLMTAKAKSRLAVLRLMENNSEQAKNLFSQVYSDSPDWRLKVYASNWLRKLSVRKDSAGSLLDCGTRALSYLLEKDGFYEDAESVLGYIPDNENGFSISELILLANEYKYKAHAIKATVNELMTLQEPAILQISRSSTGGKGHYWVLENIENGQFNIFDPQMNRRFQFNAEQIKKEWGGNVILLSKTGSNAIGELMSEEEMTSTYGGCCGIQRPQGDTGLPESIPDNSDDSPESDCSKGAPIWTVNMVNMNLFMTDIPLWYNNEIGPNVEIKLSYNSLSVLAQNEPFGNKWMFNYGTYLVVDPGEAVTIFGSDGREDVFIKDAQGKYQSDSYYRTKLVQENQDTYSLIYADGSKKIYGVPKNTKALQYFLLEKMDAYGNKLIFHYNNEAKMVSIEDSHNRMTHLNYDAVGLISSVDDPFGRKATFLYDENRNLISLVDMEGYTASLTYDDNRFVTSLGDAKGTTKFYIEPADGIRNGAVAYNSPGSDMWENYRITVTLPNKKKEEYYFNGFNKSSWYVNADNYRDFYSENNNYSSKIKKTVYKFVVPNGRIGKISEVKHPDGSSNKIEYYKNNKIKSIKDQFGKNQEFKWNENGLLIERIDKLGNTIIYDYADNNIDLISISTVNGVIKIEYDDYHKVVSISDYNGDISKIIYNENGNEIRKINEEGIVTNFIRNELDFIKEIVRSGKTIKKYTYDSMGRIEKYKDINNYTYLYEYNNIDTLLKVTYPSGRVIKKVYGTCPRMLTKKIRQKDRVYEYRYNDSKQLTKIINPILGRVELTRSSSGLITSILDENSNRTKFDYTSIGKLNKKTYSDGTNVNIEYDKDGLLTKKVNSREIIKEFIYNDKQQITRVDYSDDTPSVNYQYDEQGRVTLITDQFGNTKFEYYPNGQLKTKDGPLDNDLISITYNKVKKISSVAVNNTINSSYEYDDLGRLLTINAFSKDFNYSYSNTSLSPLIMLDYPSGVQQSWQWDKQSDLAQLRYTKQDTSIAEYNYKFDESGQLSEQIGTSAWRMDVPKFTARYNDLNQIIEWNGDKNIFDYDKDGNPTKGILGDGTSFTAIYDAENRLVELSFIRQGIKYKETFGYAYNNMLSEYKLYQNAVLAKTKRYVRLGLVELQEQDAKGKVEQEYAWNLYAKGGIGNLLITKTADKFYQYIYSYTGNVQKVIDGSGNIVANYQYTPYGQVSGDAFTLQPFGYSTKRSDFESGLVYFGYRFYAPHLGRWLNRDPLQEEGGINLYAYVNGDPLGYVDPDGRWSISVNFYRGWGFGITVGYNENTGNNWAEFNTGFGYGLGGAFNPNDNGPDKCGYYFGARAQWSAMVNGIGIGGKTESDGLYVNPNYENNLFDIDLMTDVNSVNNGFDISGSSGIFIGKVY</sequence>
<evidence type="ECO:0000256" key="2">
    <source>
        <dbReference type="SAM" id="MobiDB-lite"/>
    </source>
</evidence>
<dbReference type="InterPro" id="IPR005074">
    <property type="entry name" value="Peptidase_C39"/>
</dbReference>
<dbReference type="GO" id="GO:0005524">
    <property type="term" value="F:ATP binding"/>
    <property type="evidence" value="ECO:0007669"/>
    <property type="project" value="InterPro"/>
</dbReference>
<accession>A0A1B9P3J8</accession>
<dbReference type="NCBIfam" id="TIGR03696">
    <property type="entry name" value="Rhs_assc_core"/>
    <property type="match status" value="1"/>
</dbReference>